<sequence length="333" mass="37342">MFNLFDGPTADDVWLRIVAELSRGCQPLLGGRGGEFKELLHTAISVSDPRERWVVSRQPTINPAFAIAEIVWILAGRNDSAFLNYFNSTLPRFAGEGESYHGAYGYRLRKHFSVDQLAVAFESLANNPQSRQVVLQIWDPQSDLPLNDGSPASPDVPCNLSSVLKIRDGALEWLQIMRSNDVYLGFPHNVIQFTMLQEVLAGWLGLRLGSYNHVSDSLHVYRRDLDLTTNVGKISMPSKSDRFNDNYADTQKYVGRLASLVEDIIDPGNLPLDLLNKLSGLRVSPGWFNYAAILTAEACRRRQDIDSVSLALELCGNQQLRFIFSCWLKRVAP</sequence>
<evidence type="ECO:0000259" key="4">
    <source>
        <dbReference type="Pfam" id="PF00303"/>
    </source>
</evidence>
<proteinExistence type="predicted"/>
<organism evidence="5 6">
    <name type="scientific">Luteolibacter rhizosphaerae</name>
    <dbReference type="NCBI Taxonomy" id="2989719"/>
    <lineage>
        <taxon>Bacteria</taxon>
        <taxon>Pseudomonadati</taxon>
        <taxon>Verrucomicrobiota</taxon>
        <taxon>Verrucomicrobiia</taxon>
        <taxon>Verrucomicrobiales</taxon>
        <taxon>Verrucomicrobiaceae</taxon>
        <taxon>Luteolibacter</taxon>
    </lineage>
</organism>
<dbReference type="InterPro" id="IPR000398">
    <property type="entry name" value="Thymidylate_synthase"/>
</dbReference>
<dbReference type="Gene3D" id="3.30.572.10">
    <property type="entry name" value="Thymidylate synthase/dCMP hydroxymethylase domain"/>
    <property type="match status" value="1"/>
</dbReference>
<gene>
    <name evidence="5" type="ORF">OJ996_04565</name>
</gene>
<evidence type="ECO:0000256" key="3">
    <source>
        <dbReference type="ARBA" id="ARBA00022679"/>
    </source>
</evidence>
<dbReference type="InterPro" id="IPR045097">
    <property type="entry name" value="Thymidate_synth/dCMP_Mease"/>
</dbReference>
<keyword evidence="2" id="KW-0489">Methyltransferase</keyword>
<dbReference type="PANTHER" id="PTHR11548">
    <property type="entry name" value="THYMIDYLATE SYNTHASE 1"/>
    <property type="match status" value="1"/>
</dbReference>
<dbReference type="CDD" id="cd00351">
    <property type="entry name" value="TS_Pyrimidine_HMase"/>
    <property type="match status" value="1"/>
</dbReference>
<dbReference type="Pfam" id="PF00303">
    <property type="entry name" value="Thymidylat_synt"/>
    <property type="match status" value="1"/>
</dbReference>
<dbReference type="InterPro" id="IPR023451">
    <property type="entry name" value="Thymidate_synth/dCMP_Mease_dom"/>
</dbReference>
<dbReference type="Proteomes" id="UP001165653">
    <property type="component" value="Unassembled WGS sequence"/>
</dbReference>
<evidence type="ECO:0000313" key="5">
    <source>
        <dbReference type="EMBL" id="MCW1912832.1"/>
    </source>
</evidence>
<keyword evidence="3" id="KW-0808">Transferase</keyword>
<dbReference type="InterPro" id="IPR036926">
    <property type="entry name" value="Thymidate_synth/dCMP_Mease_sf"/>
</dbReference>
<reference evidence="5" key="1">
    <citation type="submission" date="2022-10" db="EMBL/GenBank/DDBJ databases">
        <title>Luteolibacter sp. GHJ8, whole genome shotgun sequencing project.</title>
        <authorList>
            <person name="Zhao G."/>
            <person name="Shen L."/>
        </authorList>
    </citation>
    <scope>NUCLEOTIDE SEQUENCE</scope>
    <source>
        <strain evidence="5">GHJ8</strain>
    </source>
</reference>
<evidence type="ECO:0000256" key="2">
    <source>
        <dbReference type="ARBA" id="ARBA00022603"/>
    </source>
</evidence>
<name>A0ABT3FZ22_9BACT</name>
<dbReference type="PANTHER" id="PTHR11548:SF1">
    <property type="entry name" value="THYMIDYLATE SYNTHASE 1"/>
    <property type="match status" value="1"/>
</dbReference>
<dbReference type="SUPFAM" id="SSF55831">
    <property type="entry name" value="Thymidylate synthase/dCMP hydroxymethylase"/>
    <property type="match status" value="1"/>
</dbReference>
<keyword evidence="6" id="KW-1185">Reference proteome</keyword>
<evidence type="ECO:0000313" key="6">
    <source>
        <dbReference type="Proteomes" id="UP001165653"/>
    </source>
</evidence>
<dbReference type="PRINTS" id="PR00108">
    <property type="entry name" value="THYMDSNTHASE"/>
</dbReference>
<accession>A0ABT3FZ22</accession>
<feature type="domain" description="Thymidylate synthase/dCMP hydroxymethylase" evidence="4">
    <location>
        <begin position="65"/>
        <end position="228"/>
    </location>
</feature>
<dbReference type="RefSeq" id="WP_264511657.1">
    <property type="nucleotide sequence ID" value="NZ_JAPDDR010000002.1"/>
</dbReference>
<evidence type="ECO:0000256" key="1">
    <source>
        <dbReference type="ARBA" id="ARBA00011947"/>
    </source>
</evidence>
<comment type="caution">
    <text evidence="5">The sequence shown here is derived from an EMBL/GenBank/DDBJ whole genome shotgun (WGS) entry which is preliminary data.</text>
</comment>
<dbReference type="EC" id="2.1.1.45" evidence="1"/>
<dbReference type="EMBL" id="JAPDDR010000002">
    <property type="protein sequence ID" value="MCW1912832.1"/>
    <property type="molecule type" value="Genomic_DNA"/>
</dbReference>
<protein>
    <recommendedName>
        <fullName evidence="1">thymidylate synthase</fullName>
        <ecNumber evidence="1">2.1.1.45</ecNumber>
    </recommendedName>
</protein>